<dbReference type="PANTHER" id="PTHR18895:SF74">
    <property type="entry name" value="MTRF1L RELEASE FACTOR GLUTAMINE METHYLTRANSFERASE"/>
    <property type="match status" value="1"/>
</dbReference>
<dbReference type="PANTHER" id="PTHR18895">
    <property type="entry name" value="HEMK METHYLTRANSFERASE"/>
    <property type="match status" value="1"/>
</dbReference>
<evidence type="ECO:0000313" key="6">
    <source>
        <dbReference type="Proteomes" id="UP001171916"/>
    </source>
</evidence>
<evidence type="ECO:0000256" key="3">
    <source>
        <dbReference type="ARBA" id="ARBA00022691"/>
    </source>
</evidence>
<comment type="caution">
    <text evidence="5">The sequence shown here is derived from an EMBL/GenBank/DDBJ whole genome shotgun (WGS) entry which is preliminary data.</text>
</comment>
<protein>
    <submittedName>
        <fullName evidence="5">Peptide chain release factor N(5)-glutamine methyltransferase</fullName>
        <ecNumber evidence="5">2.1.1.297</ecNumber>
    </submittedName>
</protein>
<dbReference type="NCBIfam" id="TIGR00536">
    <property type="entry name" value="hemK_fam"/>
    <property type="match status" value="1"/>
</dbReference>
<keyword evidence="6" id="KW-1185">Reference proteome</keyword>
<dbReference type="PROSITE" id="PS00092">
    <property type="entry name" value="N6_MTASE"/>
    <property type="match status" value="1"/>
</dbReference>
<dbReference type="GO" id="GO:0032259">
    <property type="term" value="P:methylation"/>
    <property type="evidence" value="ECO:0007669"/>
    <property type="project" value="UniProtKB-KW"/>
</dbReference>
<dbReference type="Gene3D" id="3.40.50.150">
    <property type="entry name" value="Vaccinia Virus protein VP39"/>
    <property type="match status" value="1"/>
</dbReference>
<keyword evidence="3" id="KW-0949">S-adenosyl-L-methionine</keyword>
<dbReference type="InterPro" id="IPR050320">
    <property type="entry name" value="N5-glutamine_MTase"/>
</dbReference>
<dbReference type="RefSeq" id="WP_289999820.1">
    <property type="nucleotide sequence ID" value="NZ_JAUEPH010000003.1"/>
</dbReference>
<dbReference type="EC" id="2.1.1.297" evidence="5"/>
<dbReference type="InterPro" id="IPR004556">
    <property type="entry name" value="HemK-like"/>
</dbReference>
<accession>A0ABT7YDI7</accession>
<dbReference type="Proteomes" id="UP001171916">
    <property type="component" value="Unassembled WGS sequence"/>
</dbReference>
<dbReference type="CDD" id="cd02440">
    <property type="entry name" value="AdoMet_MTases"/>
    <property type="match status" value="1"/>
</dbReference>
<reference evidence="5" key="1">
    <citation type="submission" date="2023-06" db="EMBL/GenBank/DDBJ databases">
        <title>Robiginitalea aurantiacus sp. nov. and Algoriphagus sediminis sp. nov., isolated from coastal sediment.</title>
        <authorList>
            <person name="Zhou Z.Y."/>
            <person name="An J."/>
            <person name="Jia Y.W."/>
            <person name="Du Z.J."/>
        </authorList>
    </citation>
    <scope>NUCLEOTIDE SEQUENCE</scope>
    <source>
        <strain evidence="5">C2-7</strain>
    </source>
</reference>
<feature type="domain" description="Methyltransferase" evidence="4">
    <location>
        <begin position="108"/>
        <end position="211"/>
    </location>
</feature>
<dbReference type="InterPro" id="IPR019874">
    <property type="entry name" value="RF_methyltr_PrmC"/>
</dbReference>
<keyword evidence="1 5" id="KW-0489">Methyltransferase</keyword>
<evidence type="ECO:0000256" key="2">
    <source>
        <dbReference type="ARBA" id="ARBA00022679"/>
    </source>
</evidence>
<dbReference type="Gene3D" id="1.10.8.10">
    <property type="entry name" value="DNA helicase RuvA subunit, C-terminal domain"/>
    <property type="match status" value="1"/>
</dbReference>
<evidence type="ECO:0000313" key="5">
    <source>
        <dbReference type="EMBL" id="MDN3204269.1"/>
    </source>
</evidence>
<dbReference type="NCBIfam" id="TIGR03534">
    <property type="entry name" value="RF_mod_PrmC"/>
    <property type="match status" value="1"/>
</dbReference>
<dbReference type="EMBL" id="JAUEPH010000003">
    <property type="protein sequence ID" value="MDN3204269.1"/>
    <property type="molecule type" value="Genomic_DNA"/>
</dbReference>
<evidence type="ECO:0000256" key="1">
    <source>
        <dbReference type="ARBA" id="ARBA00022603"/>
    </source>
</evidence>
<dbReference type="GO" id="GO:0102559">
    <property type="term" value="F:peptide chain release factor N(5)-glutamine methyltransferase activity"/>
    <property type="evidence" value="ECO:0007669"/>
    <property type="project" value="UniProtKB-EC"/>
</dbReference>
<dbReference type="InterPro" id="IPR025714">
    <property type="entry name" value="Methyltranfer_dom"/>
</dbReference>
<proteinExistence type="predicted"/>
<evidence type="ECO:0000259" key="4">
    <source>
        <dbReference type="Pfam" id="PF13847"/>
    </source>
</evidence>
<gene>
    <name evidence="5" type="primary">prmC</name>
    <name evidence="5" type="ORF">QVH07_08915</name>
</gene>
<dbReference type="InterPro" id="IPR002052">
    <property type="entry name" value="DNA_methylase_N6_adenine_CS"/>
</dbReference>
<name>A0ABT7YDI7_9BACT</name>
<sequence length="278" mass="31687">MSQLFRQIKGWVAQLEQYDSVEAESLVSWLLEKHFGISKKDWNNDIDIEKPELFLADLKGLATGKPIQYILGEAPFYGRDFLVNEATLIPRNETEELVHWILTENKRAAYSFLDIGTGTGCIPITLLLELGSGKAYGLDVSREALAVAESNQNRFNTDVNFFQGDIFKEIISLPKLDFVVSNPPYVLESDKLQMERNVLEFEPEKALFVSDDNPLIFYKRIASVSKKLLRNGGKLYFEIHEKFGNELAEILASEGYESIEIKKDLNGKDRMARAIWKP</sequence>
<keyword evidence="2 5" id="KW-0808">Transferase</keyword>
<dbReference type="Pfam" id="PF13847">
    <property type="entry name" value="Methyltransf_31"/>
    <property type="match status" value="1"/>
</dbReference>
<dbReference type="InterPro" id="IPR029063">
    <property type="entry name" value="SAM-dependent_MTases_sf"/>
</dbReference>
<organism evidence="5 6">
    <name type="scientific">Algoriphagus sediminis</name>
    <dbReference type="NCBI Taxonomy" id="3057113"/>
    <lineage>
        <taxon>Bacteria</taxon>
        <taxon>Pseudomonadati</taxon>
        <taxon>Bacteroidota</taxon>
        <taxon>Cytophagia</taxon>
        <taxon>Cytophagales</taxon>
        <taxon>Cyclobacteriaceae</taxon>
        <taxon>Algoriphagus</taxon>
    </lineage>
</organism>
<dbReference type="SUPFAM" id="SSF53335">
    <property type="entry name" value="S-adenosyl-L-methionine-dependent methyltransferases"/>
    <property type="match status" value="1"/>
</dbReference>